<dbReference type="OrthoDB" id="3365224at2759"/>
<keyword evidence="3" id="KW-1185">Reference proteome</keyword>
<protein>
    <recommendedName>
        <fullName evidence="1">C2 NT-type domain-containing protein</fullName>
    </recommendedName>
</protein>
<dbReference type="AlphaFoldDB" id="A0A1E3PF21"/>
<dbReference type="EMBL" id="KV454414">
    <property type="protein sequence ID" value="ODQ63542.1"/>
    <property type="molecule type" value="Genomic_DNA"/>
</dbReference>
<evidence type="ECO:0000313" key="2">
    <source>
        <dbReference type="EMBL" id="ODQ63542.1"/>
    </source>
</evidence>
<dbReference type="InterPro" id="IPR019448">
    <property type="entry name" value="NT-C2"/>
</dbReference>
<dbReference type="STRING" id="857566.A0A1E3PF21"/>
<dbReference type="PANTHER" id="PTHR21456:SF1">
    <property type="entry name" value="C2 NT-TYPE DOMAIN-CONTAINING PROTEIN"/>
    <property type="match status" value="1"/>
</dbReference>
<dbReference type="Pfam" id="PF10358">
    <property type="entry name" value="NT-C2"/>
    <property type="match status" value="1"/>
</dbReference>
<sequence length="293" mass="32610">MKDLRPKPKYRGKTKWEPIRGHRANFENYSAEFTTRIRTANRSFAATEHSSAEGNCNTNETRAKCLTDCLIVFEVYLEYSNKDNKTLIGKVELNLSEYAHTDEVVTNRYLLHESKVNSVLNLSIYMEQIKGETDFDVPPMKTSHIFDGISTILDEQRDRLAAGSNTTFTGGQGNNINAPGNKPVTSIPNPSPCQYNIHDIYKRSLAHSWNGRYKKGTHHSDHKSHSNTSSIVHAVSTMGGSAGITLALALNSHESAAMNLPQDALQLSPEECIEDIFAGGDGFGNYYQSNYTN</sequence>
<proteinExistence type="predicted"/>
<feature type="non-terminal residue" evidence="2">
    <location>
        <position position="293"/>
    </location>
</feature>
<feature type="domain" description="C2 NT-type" evidence="1">
    <location>
        <begin position="1"/>
        <end position="128"/>
    </location>
</feature>
<reference evidence="2 3" key="1">
    <citation type="journal article" date="2016" name="Proc. Natl. Acad. Sci. U.S.A.">
        <title>Comparative genomics of biotechnologically important yeasts.</title>
        <authorList>
            <person name="Riley R."/>
            <person name="Haridas S."/>
            <person name="Wolfe K.H."/>
            <person name="Lopes M.R."/>
            <person name="Hittinger C.T."/>
            <person name="Goeker M."/>
            <person name="Salamov A.A."/>
            <person name="Wisecaver J.H."/>
            <person name="Long T.M."/>
            <person name="Calvey C.H."/>
            <person name="Aerts A.L."/>
            <person name="Barry K.W."/>
            <person name="Choi C."/>
            <person name="Clum A."/>
            <person name="Coughlan A.Y."/>
            <person name="Deshpande S."/>
            <person name="Douglass A.P."/>
            <person name="Hanson S.J."/>
            <person name="Klenk H.-P."/>
            <person name="LaButti K.M."/>
            <person name="Lapidus A."/>
            <person name="Lindquist E.A."/>
            <person name="Lipzen A.M."/>
            <person name="Meier-Kolthoff J.P."/>
            <person name="Ohm R.A."/>
            <person name="Otillar R.P."/>
            <person name="Pangilinan J.L."/>
            <person name="Peng Y."/>
            <person name="Rokas A."/>
            <person name="Rosa C.A."/>
            <person name="Scheuner C."/>
            <person name="Sibirny A.A."/>
            <person name="Slot J.C."/>
            <person name="Stielow J.B."/>
            <person name="Sun H."/>
            <person name="Kurtzman C.P."/>
            <person name="Blackwell M."/>
            <person name="Grigoriev I.V."/>
            <person name="Jeffries T.W."/>
        </authorList>
    </citation>
    <scope>NUCLEOTIDE SEQUENCE [LARGE SCALE GENOMIC DNA]</scope>
    <source>
        <strain evidence="2 3">DSM 6958</strain>
    </source>
</reference>
<dbReference type="Proteomes" id="UP000095009">
    <property type="component" value="Unassembled WGS sequence"/>
</dbReference>
<evidence type="ECO:0000259" key="1">
    <source>
        <dbReference type="PROSITE" id="PS51840"/>
    </source>
</evidence>
<dbReference type="PROSITE" id="PS51840">
    <property type="entry name" value="C2_NT"/>
    <property type="match status" value="1"/>
</dbReference>
<evidence type="ECO:0000313" key="3">
    <source>
        <dbReference type="Proteomes" id="UP000095009"/>
    </source>
</evidence>
<organism evidence="2 3">
    <name type="scientific">Nadsonia fulvescens var. elongata DSM 6958</name>
    <dbReference type="NCBI Taxonomy" id="857566"/>
    <lineage>
        <taxon>Eukaryota</taxon>
        <taxon>Fungi</taxon>
        <taxon>Dikarya</taxon>
        <taxon>Ascomycota</taxon>
        <taxon>Saccharomycotina</taxon>
        <taxon>Dipodascomycetes</taxon>
        <taxon>Dipodascales</taxon>
        <taxon>Dipodascales incertae sedis</taxon>
        <taxon>Nadsonia</taxon>
    </lineage>
</organism>
<accession>A0A1E3PF21</accession>
<dbReference type="PANTHER" id="PTHR21456">
    <property type="entry name" value="FAMILY WITH SEQUENCE SIMILARITY 102"/>
    <property type="match status" value="1"/>
</dbReference>
<gene>
    <name evidence="2" type="ORF">NADFUDRAFT_47922</name>
</gene>
<dbReference type="InterPro" id="IPR039931">
    <property type="entry name" value="EEIG1/2-like"/>
</dbReference>
<name>A0A1E3PF21_9ASCO</name>